<name>A0A0F9SWP7_9ZZZZ</name>
<accession>A0A0F9SWP7</accession>
<feature type="domain" description="N-acetyltransferase" evidence="1">
    <location>
        <begin position="28"/>
        <end position="163"/>
    </location>
</feature>
<dbReference type="AlphaFoldDB" id="A0A0F9SWP7"/>
<evidence type="ECO:0000259" key="1">
    <source>
        <dbReference type="PROSITE" id="PS51186"/>
    </source>
</evidence>
<gene>
    <name evidence="2" type="ORF">LCGC14_0402110</name>
</gene>
<dbReference type="Pfam" id="PF00583">
    <property type="entry name" value="Acetyltransf_1"/>
    <property type="match status" value="1"/>
</dbReference>
<dbReference type="CDD" id="cd04301">
    <property type="entry name" value="NAT_SF"/>
    <property type="match status" value="1"/>
</dbReference>
<dbReference type="InterPro" id="IPR016181">
    <property type="entry name" value="Acyl_CoA_acyltransferase"/>
</dbReference>
<proteinExistence type="predicted"/>
<comment type="caution">
    <text evidence="2">The sequence shown here is derived from an EMBL/GenBank/DDBJ whole genome shotgun (WGS) entry which is preliminary data.</text>
</comment>
<dbReference type="Gene3D" id="3.40.630.30">
    <property type="match status" value="1"/>
</dbReference>
<dbReference type="InterPro" id="IPR000182">
    <property type="entry name" value="GNAT_dom"/>
</dbReference>
<dbReference type="SUPFAM" id="SSF55729">
    <property type="entry name" value="Acyl-CoA N-acyltransferases (Nat)"/>
    <property type="match status" value="1"/>
</dbReference>
<dbReference type="EMBL" id="LAZR01000346">
    <property type="protein sequence ID" value="KKN73315.1"/>
    <property type="molecule type" value="Genomic_DNA"/>
</dbReference>
<evidence type="ECO:0000313" key="2">
    <source>
        <dbReference type="EMBL" id="KKN73315.1"/>
    </source>
</evidence>
<sequence>MTEPVTITYLEMTSPDQLAGKYLPADELEVRRVEEPLPPLNRFFYEHVGGPWGWKRKLVWTDKQWADYVCRDEMRTYVGYHKGTPIGYFELNKQGYDVEILYFGLLPQFIGRGFGGPLLTRAVETAWARAAQRVWVHTCSQDHPAALSNYQARGFQVFDQQHL</sequence>
<dbReference type="GO" id="GO:0016747">
    <property type="term" value="F:acyltransferase activity, transferring groups other than amino-acyl groups"/>
    <property type="evidence" value="ECO:0007669"/>
    <property type="project" value="InterPro"/>
</dbReference>
<protein>
    <recommendedName>
        <fullName evidence="1">N-acetyltransferase domain-containing protein</fullName>
    </recommendedName>
</protein>
<organism evidence="2">
    <name type="scientific">marine sediment metagenome</name>
    <dbReference type="NCBI Taxonomy" id="412755"/>
    <lineage>
        <taxon>unclassified sequences</taxon>
        <taxon>metagenomes</taxon>
        <taxon>ecological metagenomes</taxon>
    </lineage>
</organism>
<reference evidence="2" key="1">
    <citation type="journal article" date="2015" name="Nature">
        <title>Complex archaea that bridge the gap between prokaryotes and eukaryotes.</title>
        <authorList>
            <person name="Spang A."/>
            <person name="Saw J.H."/>
            <person name="Jorgensen S.L."/>
            <person name="Zaremba-Niedzwiedzka K."/>
            <person name="Martijn J."/>
            <person name="Lind A.E."/>
            <person name="van Eijk R."/>
            <person name="Schleper C."/>
            <person name="Guy L."/>
            <person name="Ettema T.J."/>
        </authorList>
    </citation>
    <scope>NUCLEOTIDE SEQUENCE</scope>
</reference>
<dbReference type="PROSITE" id="PS51186">
    <property type="entry name" value="GNAT"/>
    <property type="match status" value="1"/>
</dbReference>